<feature type="domain" description="EGF-like" evidence="3">
    <location>
        <begin position="758"/>
        <end position="799"/>
    </location>
</feature>
<feature type="domain" description="EGF-like" evidence="3">
    <location>
        <begin position="1188"/>
        <end position="1236"/>
    </location>
</feature>
<dbReference type="InterPro" id="IPR000742">
    <property type="entry name" value="EGF"/>
</dbReference>
<feature type="domain" description="EGF-like" evidence="3">
    <location>
        <begin position="860"/>
        <end position="900"/>
    </location>
</feature>
<feature type="domain" description="EGF-like" evidence="3">
    <location>
        <begin position="1381"/>
        <end position="1428"/>
    </location>
</feature>
<feature type="transmembrane region" description="Helical" evidence="1">
    <location>
        <begin position="2862"/>
        <end position="2880"/>
    </location>
</feature>
<organism evidence="4 5">
    <name type="scientific">Paramecium octaurelia</name>
    <dbReference type="NCBI Taxonomy" id="43137"/>
    <lineage>
        <taxon>Eukaryota</taxon>
        <taxon>Sar</taxon>
        <taxon>Alveolata</taxon>
        <taxon>Ciliophora</taxon>
        <taxon>Intramacronucleata</taxon>
        <taxon>Oligohymenophorea</taxon>
        <taxon>Peniculida</taxon>
        <taxon>Parameciidae</taxon>
        <taxon>Paramecium</taxon>
    </lineage>
</organism>
<feature type="transmembrane region" description="Helical" evidence="1">
    <location>
        <begin position="2886"/>
        <end position="2906"/>
    </location>
</feature>
<feature type="domain" description="EGF-like" evidence="3">
    <location>
        <begin position="1056"/>
        <end position="1093"/>
    </location>
</feature>
<keyword evidence="1" id="KW-0472">Membrane</keyword>
<keyword evidence="2" id="KW-0732">Signal</keyword>
<feature type="domain" description="EGF-like" evidence="3">
    <location>
        <begin position="1333"/>
        <end position="1380"/>
    </location>
</feature>
<dbReference type="Proteomes" id="UP000683925">
    <property type="component" value="Unassembled WGS sequence"/>
</dbReference>
<dbReference type="InterPro" id="IPR006212">
    <property type="entry name" value="Furin_repeat"/>
</dbReference>
<keyword evidence="1" id="KW-1133">Transmembrane helix</keyword>
<feature type="transmembrane region" description="Helical" evidence="1">
    <location>
        <begin position="2958"/>
        <end position="2982"/>
    </location>
</feature>
<feature type="chain" id="PRO_5035714901" description="EGF-like domain-containing protein" evidence="2">
    <location>
        <begin position="21"/>
        <end position="3021"/>
    </location>
</feature>
<feature type="domain" description="EGF-like" evidence="3">
    <location>
        <begin position="1535"/>
        <end position="1572"/>
    </location>
</feature>
<sequence length="3021" mass="342994">MFQPIFGTILYLNSIIQVLGVSEVISSSFQGNSFSDADSWVVSGGQPVFTNCNGIRLFGGYQGFARQISVTKTFLLPPHFQVNLQLQYWKIDSWDAEQANIFVDYQMAWQSKFNYYDGTYKCGADWQDLSVNLNLKIKHSGNTAVIVFTTNLDETPDNESWGFRDFILSVEKCPDGCLVCQQTDTYLQCSLWKTLKTSWTQLNQNQIQSDGWTVINGISQATSCGSVALFGGYNLLGVGTVIKRTFLNIPPHYKLKIQFLYTKIDSYDNEAGQMRVDGVLVWERRFQWYEGYFWKICGNLNEQHRTIFVRNENDLSHTNSQVEIQFSSTLDEPPDGESFGLRDLVIFYGACTKNCAKCTGPSGSDCLGCVKGSYNTGVIDSLCELCYPSCYQCDGQNIDDCIDCGDPNIYNKQLIDGQCICIIKTVEQTQIDGTTICLPCHPKCERCQKPFDNTSNQYCTMCIAGQNRIVSDQLNCVCKPGYGENGISEVCFKCHYTCENCNGPLATNCTTCSSSSNRHLTSDNQCLCNKSYNDTGTNDINCLYICHYTCSDCDQPGEDQCTSCPTTRQPDRIGTTFKCLCKDSHYFSDSTQLECLECHFTCKTCNGSQNNNCLTCNTTYRQLAMSKCICLNGYYDVGLLQCSPCHYTCMTCFGPALDNCLTCSSSNNREFKTNMCLCQDTFMEKQVGDIICSSKQLSQITECSYRCANCSGTIDNCTSCPLSSFRDLGTNKSCSCPAKTYDQPGNPICIVCHSTCLTCNGAQSNQCTSCYTQIMRQLDPSGSCLCMSKYYDAGKPECIACSVYCLNCVTSPDNCISCKSDRYLQGNVCNCQTKSTGAAISSYQVQGKVDCQSCHYSCLECNGSKFNQCTKCLATEMRVLSNSTCPCSPHYFDIGKPICQQCNYSCETCSGFDTTCLTCYQNSFRTLTNSQCLCQKGYFDDGSNSICQKCHYSCSQCSSISTKCDTCSLTSNRLFNLQMFTCNCLDSYYDCGVETCAKCHYSCFTCNQYGNQFCQSCVDKSTSFRVFNQGVCQCLPGYYDDGISPNCKICLSSCLTCQNTADYCTSCEATRHLEGNTCPCNSGYFVNNLGKCSKCNQNCVNCTLSSTHCIECDLSLMRILDTTTQTCICKPGTTEINGLCQVCDITCQTCQNSITNCTSCKVLRLLSNNQCKCIDGTYESGNDKQCLFCDQTCFTCINQQNYCTSCSADKNRILQAGNICKCQDGYYEDSLTLVCQPCDKSCLTCKVSPTYCLTCDASYNLSLNSQNRCICSSGYYFNTTTLKCEACNISCIECKTLTQCLECESFTRYFDSDNLKCPCKDGYYEVNQKKCSLCDLSCKTCINSATKCLSCESTYFRLLNNSNQCICLDGYYDVGIEMCQLCSPYCQTCVKTSTKCTSCNQQQQFRLLNVNQCICQNGYYDNGQFICQKCSNQCLTCQGRRDVCTSCDTNQNRIDQSVINKCPCSSGFYSDENEVCQKCHPKCQTCSQSRESCISCSISNTSNRQSNSQNCACKDGYYDDGTQVDCQKCSIRCKLCLNSTSNCLTCFSNLREGAPLCNCKSGYFENSTFSCEPCDNQCLTCEKSSANCLTCKEGRSTKQCVCQDGYYEGGQPLCLQCSFSCKTCKDSQINCLSCKGDRINIPACSCPDGFYDDYVSESCQVCDELCKTCNIDGCLTCNGNRVLTSEMTCDQPPNSVSHPDTPWCSTCQVAVIDIIFSDDLLSIQVKFDFTLNPQFFTTQFSDNVCLLILENKTYQSLGKNPSCYIDPADDTKLILRVGNQPKILPGDKILFYDSYFGHQECDKKLSVFIFNYVKHPINPVFPIIIYDLPTYLINPCDDNTISLKSKLNDGLRGFIEIKWTYTVDGSNGNGDLDNFVALLTKLQMLELVIPLQTLPKQSKITFYLDFQNFVGQKSIQKIKLETHSGQFPTILWIQKPLYFNFETIVLEFLIKKKDCSETVATTQVDNSEYSVSLVEVYRNESNSRPSRVNHSEITRQSSFNVTIQKYTLTSRISYTFEQTTLDALMNFSIKRNVTIDISSGGILCQFNGTKKIQNYRKETYIFISCKDLDTQYEWNEDTGISLNVECADLTMNSICLDLNKKIIQINKTDSVQVIPKQTIQPYTIQSWSVVATKKQHSYKFRQNIVYLDNDFKLLNVTYSKGYLMRSINNYENMEFTINIPFEDRQYLLEYQVAIIYNFQLIKILQSEYFQQQIRIFDYFQEFTKGDKINLKFLAQFTNEIIPSQEDLQINVNQPPTCLVSLSEQTVEALKPQKVITICDFSESAPFSYQLRYFLQKQDVIDFLNRTNDYSLILSSYSSSYSIEATFPFIDGILLIQAMDSKGSYLNIEKQLNVTKTVLNCTQNNIKQYNLKYQISLLLEILLNHYDQQNCITLSNQLYSNIQTYLGADNIDDQLLVYQTTKLYKRIIQDHKDSNTSTRLLNENSESCFENTTKSFYIKIANVNTSSTVTPSSLQAELKQIMTIAQKMIKKSSDYNDQILQNDVFLDEKTYQKKVAIIDSLSVIQLLIDDIFLKIPTATINSNQDKEQIINVAEGLISLIEKIANYVNVQVKVNGPQLINKGQILKWQLSKITKEMLNKQFNIERDLLDGLIDFVQKEQIELNYNYLNLSQKLQTQLQTFFNLTNLEINDKALKKTNLQNHLYNGRYIDYQSTLRQYILDMFQTPYCQELVPQEKLYSYDCVNIDKDGKFYKCELQNDEIDNKTVQISCKCEQLGSIILIQYPNNSIKQQNISIYTQNENIINDNNLILNEQPILLFHGIFIAFSYFVYFELVSIEIKQKNSPIHSRIDSDYSIEETYKQGKPKIFHFYPGTVAVFKLSFKFIHEVFSCFYTENSILSKSYHFLQLTIKISMLIPISFLEITLLEEATLYAVIIINCGTFLIFRMILKIFQSIYRFGGKWSILIITIFLLIHFLCYLEFILQLKRCQQDLKIINFEISLFLIGSLFQFYVILDPIMLFLRIIIFKHITFQIRNQIINPLNQLIYFFVQHQKLDELFHFYAIM</sequence>
<feature type="transmembrane region" description="Helical" evidence="1">
    <location>
        <begin position="2918"/>
        <end position="2938"/>
    </location>
</feature>
<keyword evidence="5" id="KW-1185">Reference proteome</keyword>
<keyword evidence="1" id="KW-0812">Transmembrane</keyword>
<dbReference type="CDD" id="cd00064">
    <property type="entry name" value="FU"/>
    <property type="match status" value="2"/>
</dbReference>
<reference evidence="4" key="1">
    <citation type="submission" date="2021-01" db="EMBL/GenBank/DDBJ databases">
        <authorList>
            <consortium name="Genoscope - CEA"/>
            <person name="William W."/>
        </authorList>
    </citation>
    <scope>NUCLEOTIDE SEQUENCE</scope>
</reference>
<feature type="domain" description="EGF-like" evidence="3">
    <location>
        <begin position="500"/>
        <end position="543"/>
    </location>
</feature>
<feature type="transmembrane region" description="Helical" evidence="1">
    <location>
        <begin position="2774"/>
        <end position="2796"/>
    </location>
</feature>
<evidence type="ECO:0000256" key="1">
    <source>
        <dbReference type="SAM" id="Phobius"/>
    </source>
</evidence>
<evidence type="ECO:0000313" key="5">
    <source>
        <dbReference type="Proteomes" id="UP000683925"/>
    </source>
</evidence>
<feature type="domain" description="EGF-like" evidence="3">
    <location>
        <begin position="1293"/>
        <end position="1332"/>
    </location>
</feature>
<dbReference type="OMA" id="ITICDFS"/>
<dbReference type="PANTHER" id="PTHR15332:SF175">
    <property type="entry name" value="PROPROTEIN CONVERTASE SUBTILISIN_KEXIN TYPE 5-LIKE"/>
    <property type="match status" value="1"/>
</dbReference>
<evidence type="ECO:0000256" key="2">
    <source>
        <dbReference type="SAM" id="SignalP"/>
    </source>
</evidence>
<proteinExistence type="predicted"/>
<dbReference type="PANTHER" id="PTHR15332">
    <property type="entry name" value="PROPROTEIN CONVERTASE SUBTILISIN_KEXIN TYPE 5-LIKE"/>
    <property type="match status" value="1"/>
</dbReference>
<feature type="domain" description="EGF-like" evidence="3">
    <location>
        <begin position="956"/>
        <end position="997"/>
    </location>
</feature>
<dbReference type="SMART" id="SM00261">
    <property type="entry name" value="FU"/>
    <property type="match status" value="26"/>
</dbReference>
<name>A0A8S1U3E5_PAROT</name>
<feature type="domain" description="EGF-like" evidence="3">
    <location>
        <begin position="1005"/>
        <end position="1048"/>
    </location>
</feature>
<protein>
    <recommendedName>
        <fullName evidence="3">EGF-like domain-containing protein</fullName>
    </recommendedName>
</protein>
<feature type="domain" description="EGF-like" evidence="3">
    <location>
        <begin position="1237"/>
        <end position="1285"/>
    </location>
</feature>
<feature type="domain" description="EGF-like" evidence="3">
    <location>
        <begin position="1573"/>
        <end position="1601"/>
    </location>
</feature>
<dbReference type="SMART" id="SM00181">
    <property type="entry name" value="EGF"/>
    <property type="match status" value="16"/>
</dbReference>
<dbReference type="EMBL" id="CAJJDP010000038">
    <property type="protein sequence ID" value="CAD8160171.1"/>
    <property type="molecule type" value="Genomic_DNA"/>
</dbReference>
<evidence type="ECO:0000313" key="4">
    <source>
        <dbReference type="EMBL" id="CAD8160171.1"/>
    </source>
</evidence>
<dbReference type="OrthoDB" id="313494at2759"/>
<feature type="domain" description="EGF-like" evidence="3">
    <location>
        <begin position="597"/>
        <end position="643"/>
    </location>
</feature>
<comment type="caution">
    <text evidence="4">The sequence shown here is derived from an EMBL/GenBank/DDBJ whole genome shotgun (WGS) entry which is preliminary data.</text>
</comment>
<feature type="domain" description="EGF-like" evidence="3">
    <location>
        <begin position="908"/>
        <end position="948"/>
    </location>
</feature>
<accession>A0A8S1U3E5</accession>
<feature type="signal peptide" evidence="2">
    <location>
        <begin position="1"/>
        <end position="20"/>
    </location>
</feature>
<feature type="domain" description="EGF-like" evidence="3">
    <location>
        <begin position="1623"/>
        <end position="1660"/>
    </location>
</feature>
<gene>
    <name evidence="4" type="ORF">POCTA_138.1.T0380038</name>
</gene>
<evidence type="ECO:0000259" key="3">
    <source>
        <dbReference type="SMART" id="SM00181"/>
    </source>
</evidence>